<dbReference type="AlphaFoldDB" id="D9PLY1"/>
<dbReference type="InterPro" id="IPR015854">
    <property type="entry name" value="ABC_transpr_LolD-like"/>
</dbReference>
<dbReference type="InterPro" id="IPR017911">
    <property type="entry name" value="MacB-like_ATP-bd"/>
</dbReference>
<keyword evidence="4" id="KW-0812">Transmembrane</keyword>
<proteinExistence type="predicted"/>
<dbReference type="PANTHER" id="PTHR24220:SF659">
    <property type="entry name" value="TRANSPORTER, PUTATIVE-RELATED"/>
    <property type="match status" value="1"/>
</dbReference>
<dbReference type="CDD" id="cd03255">
    <property type="entry name" value="ABC_MJ0796_LolCDE_FtsE"/>
    <property type="match status" value="1"/>
</dbReference>
<evidence type="ECO:0000313" key="6">
    <source>
        <dbReference type="EMBL" id="EFK95435.1"/>
    </source>
</evidence>
<evidence type="ECO:0000256" key="2">
    <source>
        <dbReference type="ARBA" id="ARBA00022741"/>
    </source>
</evidence>
<dbReference type="InterPro" id="IPR027417">
    <property type="entry name" value="P-loop_NTPase"/>
</dbReference>
<dbReference type="GO" id="GO:0022857">
    <property type="term" value="F:transmembrane transporter activity"/>
    <property type="evidence" value="ECO:0007669"/>
    <property type="project" value="TreeGrafter"/>
</dbReference>
<dbReference type="PROSITE" id="PS00211">
    <property type="entry name" value="ABC_TRANSPORTER_1"/>
    <property type="match status" value="1"/>
</dbReference>
<sequence length="383" mass="39880">MLQVRGLAKSWPGGAPLFEAVDLDLAPGELVAVLGESGAGKSTLLNIIAGLDRADAGTITVAGTESGTVVTSLSEDELALWRRRHVGFVFQSFHLLPYLTVEENVGLPLLLNGVAAAERRARSIAALEAVGMAAHAHRKPGSLSGGEMQRVAVARAVAHRPALVLADEPTGNLDEANAAATMESLRVAVKREGAAGLLVTHSAVAAGSARPGASPRGPPPRAGMSAALVATLLRGSLSANRWRSLLAIFCIALGVALAGAVNTLHASALDEIDRAARLLAGTADYQAKGPRNGFDDAAYAPVALHPAVAVASPVIELDAPLPGTTDTVRVMGIDPFRAARLQPGFLAEGRQAAATRRPRCWTPARPGSRRRRWLASARRWATR</sequence>
<dbReference type="InterPro" id="IPR017871">
    <property type="entry name" value="ABC_transporter-like_CS"/>
</dbReference>
<keyword evidence="2" id="KW-0547">Nucleotide-binding</keyword>
<dbReference type="GO" id="GO:0016887">
    <property type="term" value="F:ATP hydrolysis activity"/>
    <property type="evidence" value="ECO:0007669"/>
    <property type="project" value="InterPro"/>
</dbReference>
<dbReference type="InterPro" id="IPR003593">
    <property type="entry name" value="AAA+_ATPase"/>
</dbReference>
<evidence type="ECO:0000256" key="3">
    <source>
        <dbReference type="ARBA" id="ARBA00022840"/>
    </source>
</evidence>
<organism evidence="6">
    <name type="scientific">sediment metagenome</name>
    <dbReference type="NCBI Taxonomy" id="749907"/>
    <lineage>
        <taxon>unclassified sequences</taxon>
        <taxon>metagenomes</taxon>
        <taxon>ecological metagenomes</taxon>
    </lineage>
</organism>
<keyword evidence="3 6" id="KW-0067">ATP-binding</keyword>
<name>D9PLY1_9ZZZZ</name>
<dbReference type="Pfam" id="PF00005">
    <property type="entry name" value="ABC_tran"/>
    <property type="match status" value="1"/>
</dbReference>
<comment type="caution">
    <text evidence="6">The sequence shown here is derived from an EMBL/GenBank/DDBJ whole genome shotgun (WGS) entry which is preliminary data.</text>
</comment>
<evidence type="ECO:0000256" key="4">
    <source>
        <dbReference type="SAM" id="Phobius"/>
    </source>
</evidence>
<keyword evidence="4" id="KW-0472">Membrane</keyword>
<reference evidence="6" key="2">
    <citation type="journal article" date="2011" name="Microb. Ecol.">
        <title>Taxonomic and Functional Metagenomic Profiling of the Microbial Community in the Anoxic Sediment of a Sub-saline Shallow Lake (Laguna de Carrizo, Central Spain).</title>
        <authorList>
            <person name="Ferrer M."/>
            <person name="Guazzaroni M.E."/>
            <person name="Richter M."/>
            <person name="Garcia-Salamanca A."/>
            <person name="Yarza P."/>
            <person name="Suarez-Suarez A."/>
            <person name="Solano J."/>
            <person name="Alcaide M."/>
            <person name="van Dillewijn P."/>
            <person name="Molina-Henares M.A."/>
            <person name="Lopez-Cortes N."/>
            <person name="Al-Ramahi Y."/>
            <person name="Guerrero C."/>
            <person name="Acosta A."/>
            <person name="de Eugenio L.I."/>
            <person name="Martinez V."/>
            <person name="Marques S."/>
            <person name="Rojo F."/>
            <person name="Santero E."/>
            <person name="Genilloud O."/>
            <person name="Perez-Perez J."/>
            <person name="Rossello-Mora R."/>
            <person name="Ramos J.L."/>
        </authorList>
    </citation>
    <scope>NUCLEOTIDE SEQUENCE</scope>
</reference>
<dbReference type="PANTHER" id="PTHR24220">
    <property type="entry name" value="IMPORT ATP-BINDING PROTEIN"/>
    <property type="match status" value="1"/>
</dbReference>
<keyword evidence="1" id="KW-0813">Transport</keyword>
<dbReference type="EMBL" id="ADZX01000781">
    <property type="protein sequence ID" value="EFK95435.1"/>
    <property type="molecule type" value="Genomic_DNA"/>
</dbReference>
<feature type="transmembrane region" description="Helical" evidence="4">
    <location>
        <begin position="244"/>
        <end position="264"/>
    </location>
</feature>
<gene>
    <name evidence="6" type="ORF">LDC_2557</name>
</gene>
<dbReference type="Gene3D" id="3.40.50.300">
    <property type="entry name" value="P-loop containing nucleotide triphosphate hydrolases"/>
    <property type="match status" value="1"/>
</dbReference>
<dbReference type="SMART" id="SM00382">
    <property type="entry name" value="AAA"/>
    <property type="match status" value="1"/>
</dbReference>
<protein>
    <submittedName>
        <fullName evidence="6">ABC transporter, ATP-binding protein</fullName>
    </submittedName>
</protein>
<dbReference type="InterPro" id="IPR003439">
    <property type="entry name" value="ABC_transporter-like_ATP-bd"/>
</dbReference>
<keyword evidence="4" id="KW-1133">Transmembrane helix</keyword>
<dbReference type="PROSITE" id="PS50893">
    <property type="entry name" value="ABC_TRANSPORTER_2"/>
    <property type="match status" value="1"/>
</dbReference>
<dbReference type="SUPFAM" id="SSF52540">
    <property type="entry name" value="P-loop containing nucleoside triphosphate hydrolases"/>
    <property type="match status" value="1"/>
</dbReference>
<evidence type="ECO:0000256" key="1">
    <source>
        <dbReference type="ARBA" id="ARBA00022448"/>
    </source>
</evidence>
<dbReference type="GO" id="GO:0005886">
    <property type="term" value="C:plasma membrane"/>
    <property type="evidence" value="ECO:0007669"/>
    <property type="project" value="TreeGrafter"/>
</dbReference>
<evidence type="ECO:0000259" key="5">
    <source>
        <dbReference type="PROSITE" id="PS50893"/>
    </source>
</evidence>
<dbReference type="GO" id="GO:0005524">
    <property type="term" value="F:ATP binding"/>
    <property type="evidence" value="ECO:0007669"/>
    <property type="project" value="UniProtKB-KW"/>
</dbReference>
<accession>D9PLY1</accession>
<reference evidence="6" key="1">
    <citation type="submission" date="2010-07" db="EMBL/GenBank/DDBJ databases">
        <authorList>
            <consortium name="CONSOLIDER consortium CSD2007-00005"/>
            <person name="Guazzaroni M.-E."/>
            <person name="Richter M."/>
            <person name="Garcia-Salamanca A."/>
            <person name="Yarza P."/>
            <person name="Ferrer M."/>
        </authorList>
    </citation>
    <scope>NUCLEOTIDE SEQUENCE</scope>
</reference>
<feature type="domain" description="ABC transporter" evidence="5">
    <location>
        <begin position="2"/>
        <end position="241"/>
    </location>
</feature>